<dbReference type="Gene3D" id="6.10.340.10">
    <property type="match status" value="1"/>
</dbReference>
<dbReference type="Pfam" id="PF02518">
    <property type="entry name" value="HATPase_c"/>
    <property type="match status" value="1"/>
</dbReference>
<dbReference type="InterPro" id="IPR036890">
    <property type="entry name" value="HATPase_C_sf"/>
</dbReference>
<keyword evidence="7 14" id="KW-0418">Kinase</keyword>
<dbReference type="GO" id="GO:0000155">
    <property type="term" value="F:phosphorelay sensor kinase activity"/>
    <property type="evidence" value="ECO:0007669"/>
    <property type="project" value="InterPro"/>
</dbReference>
<dbReference type="InterPro" id="IPR003660">
    <property type="entry name" value="HAMP_dom"/>
</dbReference>
<evidence type="ECO:0000259" key="13">
    <source>
        <dbReference type="PROSITE" id="PS50885"/>
    </source>
</evidence>
<feature type="transmembrane region" description="Helical" evidence="11">
    <location>
        <begin position="21"/>
        <end position="49"/>
    </location>
</feature>
<dbReference type="Gene3D" id="1.10.287.130">
    <property type="match status" value="1"/>
</dbReference>
<dbReference type="InterPro" id="IPR004358">
    <property type="entry name" value="Sig_transdc_His_kin-like_C"/>
</dbReference>
<dbReference type="CDD" id="cd06225">
    <property type="entry name" value="HAMP"/>
    <property type="match status" value="1"/>
</dbReference>
<evidence type="ECO:0000256" key="6">
    <source>
        <dbReference type="ARBA" id="ARBA00022692"/>
    </source>
</evidence>
<dbReference type="Pfam" id="PF00512">
    <property type="entry name" value="HisKA"/>
    <property type="match status" value="1"/>
</dbReference>
<keyword evidence="4" id="KW-0597">Phosphoprotein</keyword>
<organism evidence="14 15">
    <name type="scientific">Mycolicibacterium mucogenicum</name>
    <name type="common">Mycobacterium mucogenicum</name>
    <dbReference type="NCBI Taxonomy" id="56689"/>
    <lineage>
        <taxon>Bacteria</taxon>
        <taxon>Bacillati</taxon>
        <taxon>Actinomycetota</taxon>
        <taxon>Actinomycetes</taxon>
        <taxon>Mycobacteriales</taxon>
        <taxon>Mycobacteriaceae</taxon>
        <taxon>Mycolicibacterium</taxon>
    </lineage>
</organism>
<evidence type="ECO:0000256" key="9">
    <source>
        <dbReference type="ARBA" id="ARBA00023012"/>
    </source>
</evidence>
<dbReference type="GO" id="GO:0005886">
    <property type="term" value="C:plasma membrane"/>
    <property type="evidence" value="ECO:0007669"/>
    <property type="project" value="UniProtKB-SubCell"/>
</dbReference>
<dbReference type="Gene3D" id="3.30.565.10">
    <property type="entry name" value="Histidine kinase-like ATPase, C-terminal domain"/>
    <property type="match status" value="1"/>
</dbReference>
<evidence type="ECO:0000256" key="5">
    <source>
        <dbReference type="ARBA" id="ARBA00022679"/>
    </source>
</evidence>
<dbReference type="SUPFAM" id="SSF55874">
    <property type="entry name" value="ATPase domain of HSP90 chaperone/DNA topoisomerase II/histidine kinase"/>
    <property type="match status" value="1"/>
</dbReference>
<evidence type="ECO:0000256" key="11">
    <source>
        <dbReference type="SAM" id="Phobius"/>
    </source>
</evidence>
<keyword evidence="8 11" id="KW-1133">Transmembrane helix</keyword>
<feature type="domain" description="HAMP" evidence="13">
    <location>
        <begin position="191"/>
        <end position="244"/>
    </location>
</feature>
<comment type="caution">
    <text evidence="14">The sequence shown here is derived from an EMBL/GenBank/DDBJ whole genome shotgun (WGS) entry which is preliminary data.</text>
</comment>
<gene>
    <name evidence="14" type="ORF">A5630_00625</name>
</gene>
<dbReference type="SUPFAM" id="SSF158472">
    <property type="entry name" value="HAMP domain-like"/>
    <property type="match status" value="1"/>
</dbReference>
<dbReference type="InterPro" id="IPR036097">
    <property type="entry name" value="HisK_dim/P_sf"/>
</dbReference>
<comment type="catalytic activity">
    <reaction evidence="1">
        <text>ATP + protein L-histidine = ADP + protein N-phospho-L-histidine.</text>
        <dbReference type="EC" id="2.7.13.3"/>
    </reaction>
</comment>
<dbReference type="CDD" id="cd00082">
    <property type="entry name" value="HisKA"/>
    <property type="match status" value="1"/>
</dbReference>
<feature type="domain" description="Histidine kinase" evidence="12">
    <location>
        <begin position="252"/>
        <end position="462"/>
    </location>
</feature>
<dbReference type="EMBL" id="LZLC01000002">
    <property type="protein sequence ID" value="OBJ46958.1"/>
    <property type="molecule type" value="Genomic_DNA"/>
</dbReference>
<dbReference type="CDD" id="cd00075">
    <property type="entry name" value="HATPase"/>
    <property type="match status" value="1"/>
</dbReference>
<keyword evidence="5" id="KW-0808">Transferase</keyword>
<evidence type="ECO:0000256" key="3">
    <source>
        <dbReference type="ARBA" id="ARBA00012438"/>
    </source>
</evidence>
<evidence type="ECO:0000256" key="7">
    <source>
        <dbReference type="ARBA" id="ARBA00022777"/>
    </source>
</evidence>
<proteinExistence type="predicted"/>
<dbReference type="SUPFAM" id="SSF47384">
    <property type="entry name" value="Homodimeric domain of signal transducing histidine kinase"/>
    <property type="match status" value="1"/>
</dbReference>
<dbReference type="PROSITE" id="PS50109">
    <property type="entry name" value="HIS_KIN"/>
    <property type="match status" value="1"/>
</dbReference>
<dbReference type="Proteomes" id="UP000093898">
    <property type="component" value="Unassembled WGS sequence"/>
</dbReference>
<dbReference type="PROSITE" id="PS50885">
    <property type="entry name" value="HAMP"/>
    <property type="match status" value="1"/>
</dbReference>
<evidence type="ECO:0000313" key="14">
    <source>
        <dbReference type="EMBL" id="OBJ46958.1"/>
    </source>
</evidence>
<evidence type="ECO:0000256" key="2">
    <source>
        <dbReference type="ARBA" id="ARBA00004236"/>
    </source>
</evidence>
<dbReference type="PANTHER" id="PTHR45436">
    <property type="entry name" value="SENSOR HISTIDINE KINASE YKOH"/>
    <property type="match status" value="1"/>
</dbReference>
<dbReference type="SMART" id="SM00387">
    <property type="entry name" value="HATPase_c"/>
    <property type="match status" value="1"/>
</dbReference>
<evidence type="ECO:0000256" key="10">
    <source>
        <dbReference type="ARBA" id="ARBA00023136"/>
    </source>
</evidence>
<dbReference type="InterPro" id="IPR003594">
    <property type="entry name" value="HATPase_dom"/>
</dbReference>
<sequence length="468" mass="49513">MSRHVALRDFAGRWRGWFGGIAVRSALVAAAVVLAGLVIVGSASTLLLYRMMCADVDNAAEARAQAVADVLRKEPPDEVESVLMHTDHRIVAVQIADAAGTVVERSDSAPQTPLIPVPHEGAQVGVLATDDDDVRVSTITVTSRKGRQYTVLVGGGIEPIEQMIGTAGQMLAITAPVVAVVAGVVTYLLVRRSLRSVEAIRSRVSAISAFDLGERVPVGRRSDEISALAVTMNDMLARIEAGHAAQRRFVGDASHELRSPLATVVSALEIGATHPDLLDRTLLTNALLPEARRMQTLVENLLLLARADERGLPLRRVETDLDDLATAEAARLKRETTLRIVSDLSAVKAGVDPDGFVRLLRNLADNAARHATSEVTIVVGAEGDNAVVQVIDDGPGIPTAARDKVFERFFRLDADRSRRGGGTGLGLAIVAEIVAAHDGSVSIDDRDAGGGTVVTVQLPLAGSPDSSR</sequence>
<keyword evidence="9" id="KW-0902">Two-component regulatory system</keyword>
<dbReference type="Pfam" id="PF00672">
    <property type="entry name" value="HAMP"/>
    <property type="match status" value="1"/>
</dbReference>
<protein>
    <recommendedName>
        <fullName evidence="3">histidine kinase</fullName>
        <ecNumber evidence="3">2.7.13.3</ecNumber>
    </recommendedName>
</protein>
<dbReference type="EC" id="2.7.13.3" evidence="3"/>
<dbReference type="STRING" id="56689.GCA_001291445_02362"/>
<dbReference type="InterPro" id="IPR003661">
    <property type="entry name" value="HisK_dim/P_dom"/>
</dbReference>
<evidence type="ECO:0000256" key="8">
    <source>
        <dbReference type="ARBA" id="ARBA00022989"/>
    </source>
</evidence>
<keyword evidence="6 11" id="KW-0812">Transmembrane</keyword>
<dbReference type="InterPro" id="IPR050428">
    <property type="entry name" value="TCS_sensor_his_kinase"/>
</dbReference>
<keyword evidence="10 11" id="KW-0472">Membrane</keyword>
<dbReference type="PANTHER" id="PTHR45436:SF5">
    <property type="entry name" value="SENSOR HISTIDINE KINASE TRCS"/>
    <property type="match status" value="1"/>
</dbReference>
<evidence type="ECO:0000256" key="4">
    <source>
        <dbReference type="ARBA" id="ARBA00022553"/>
    </source>
</evidence>
<evidence type="ECO:0000259" key="12">
    <source>
        <dbReference type="PROSITE" id="PS50109"/>
    </source>
</evidence>
<reference evidence="14 15" key="1">
    <citation type="submission" date="2016-06" db="EMBL/GenBank/DDBJ databases">
        <authorList>
            <person name="Kjaerup R.B."/>
            <person name="Dalgaard T.S."/>
            <person name="Juul-Madsen H.R."/>
        </authorList>
    </citation>
    <scope>NUCLEOTIDE SEQUENCE [LARGE SCALE GENOMIC DNA]</scope>
    <source>
        <strain evidence="14 15">1127319.6</strain>
    </source>
</reference>
<dbReference type="PRINTS" id="PR00344">
    <property type="entry name" value="BCTRLSENSOR"/>
</dbReference>
<comment type="subcellular location">
    <subcellularLocation>
        <location evidence="2">Cell membrane</location>
    </subcellularLocation>
</comment>
<dbReference type="SMART" id="SM00388">
    <property type="entry name" value="HisKA"/>
    <property type="match status" value="1"/>
</dbReference>
<dbReference type="AlphaFoldDB" id="A0A1A3HH51"/>
<name>A0A1A3HH51_MYCMU</name>
<dbReference type="InterPro" id="IPR005467">
    <property type="entry name" value="His_kinase_dom"/>
</dbReference>
<dbReference type="SMART" id="SM00304">
    <property type="entry name" value="HAMP"/>
    <property type="match status" value="1"/>
</dbReference>
<evidence type="ECO:0000313" key="15">
    <source>
        <dbReference type="Proteomes" id="UP000093898"/>
    </source>
</evidence>
<evidence type="ECO:0000256" key="1">
    <source>
        <dbReference type="ARBA" id="ARBA00000085"/>
    </source>
</evidence>
<accession>A0A1A3HH51</accession>